<dbReference type="Pfam" id="PF01928">
    <property type="entry name" value="CYTH"/>
    <property type="match status" value="1"/>
</dbReference>
<accession>A0A643FWH4</accession>
<evidence type="ECO:0000259" key="1">
    <source>
        <dbReference type="PROSITE" id="PS51707"/>
    </source>
</evidence>
<dbReference type="InterPro" id="IPR023577">
    <property type="entry name" value="CYTH_domain"/>
</dbReference>
<feature type="domain" description="CHAD" evidence="2">
    <location>
        <begin position="223"/>
        <end position="504"/>
    </location>
</feature>
<proteinExistence type="predicted"/>
<dbReference type="PANTHER" id="PTHR39569">
    <property type="entry name" value="INORGANIC TRIPHOSPHATASE"/>
    <property type="match status" value="1"/>
</dbReference>
<feature type="domain" description="CYTH" evidence="1">
    <location>
        <begin position="1"/>
        <end position="208"/>
    </location>
</feature>
<dbReference type="Gene3D" id="2.40.320.10">
    <property type="entry name" value="Hypothetical Protein Pfu-838710-001"/>
    <property type="match status" value="1"/>
</dbReference>
<dbReference type="EMBL" id="CP062804">
    <property type="protein sequence ID" value="QOT79375.1"/>
    <property type="molecule type" value="Genomic_DNA"/>
</dbReference>
<dbReference type="Gene3D" id="1.40.20.10">
    <property type="entry name" value="CHAD domain"/>
    <property type="match status" value="1"/>
</dbReference>
<dbReference type="GO" id="GO:0046872">
    <property type="term" value="F:metal ion binding"/>
    <property type="evidence" value="ECO:0007669"/>
    <property type="project" value="TreeGrafter"/>
</dbReference>
<dbReference type="InterPro" id="IPR039013">
    <property type="entry name" value="YgiF"/>
</dbReference>
<organism evidence="3 4">
    <name type="scientific">Cupriavidus basilensis</name>
    <dbReference type="NCBI Taxonomy" id="68895"/>
    <lineage>
        <taxon>Bacteria</taxon>
        <taxon>Pseudomonadati</taxon>
        <taxon>Pseudomonadota</taxon>
        <taxon>Betaproteobacteria</taxon>
        <taxon>Burkholderiales</taxon>
        <taxon>Burkholderiaceae</taxon>
        <taxon>Cupriavidus</taxon>
    </lineage>
</organism>
<dbReference type="PANTHER" id="PTHR39569:SF1">
    <property type="entry name" value="INORGANIC TRIPHOSPHATASE"/>
    <property type="match status" value="1"/>
</dbReference>
<dbReference type="AlphaFoldDB" id="A0A643FWH4"/>
<dbReference type="PROSITE" id="PS51708">
    <property type="entry name" value="CHAD"/>
    <property type="match status" value="1"/>
</dbReference>
<dbReference type="Proteomes" id="UP000397656">
    <property type="component" value="Chromosome 2"/>
</dbReference>
<dbReference type="GeneID" id="98405607"/>
<dbReference type="InterPro" id="IPR033469">
    <property type="entry name" value="CYTH-like_dom_sf"/>
</dbReference>
<dbReference type="SMART" id="SM01118">
    <property type="entry name" value="CYTH"/>
    <property type="match status" value="1"/>
</dbReference>
<dbReference type="InterPro" id="IPR007899">
    <property type="entry name" value="CHAD_dom"/>
</dbReference>
<evidence type="ECO:0000313" key="3">
    <source>
        <dbReference type="EMBL" id="QOT79375.1"/>
    </source>
</evidence>
<evidence type="ECO:0000259" key="2">
    <source>
        <dbReference type="PROSITE" id="PS51708"/>
    </source>
</evidence>
<protein>
    <submittedName>
        <fullName evidence="3">CHAD domain-containing protein</fullName>
    </submittedName>
</protein>
<gene>
    <name evidence="3" type="ORF">F7R26_032085</name>
</gene>
<reference evidence="3 4" key="1">
    <citation type="submission" date="2020-10" db="EMBL/GenBank/DDBJ databases">
        <title>Complete genome sequence of Cupriavidus basilensis CCUG 49340T.</title>
        <authorList>
            <person name="Salva-Serra F."/>
            <person name="Donoso R.A."/>
            <person name="Cho K.H."/>
            <person name="Yoo J.A."/>
            <person name="Lee K."/>
            <person name="Yoon S.-H."/>
            <person name="Perez-Pantoja D."/>
            <person name="Moore E.R.B."/>
        </authorList>
    </citation>
    <scope>NUCLEOTIDE SEQUENCE [LARGE SCALE GENOMIC DNA]</scope>
    <source>
        <strain evidence="4">CCUG 49340</strain>
    </source>
</reference>
<dbReference type="RefSeq" id="WP_150986721.1">
    <property type="nucleotide sequence ID" value="NZ_CP062804.1"/>
</dbReference>
<name>A0A643FWH4_9BURK</name>
<dbReference type="SUPFAM" id="SSF55154">
    <property type="entry name" value="CYTH-like phosphatases"/>
    <property type="match status" value="1"/>
</dbReference>
<dbReference type="SMART" id="SM00880">
    <property type="entry name" value="CHAD"/>
    <property type="match status" value="1"/>
</dbReference>
<dbReference type="PROSITE" id="PS51707">
    <property type="entry name" value="CYTH"/>
    <property type="match status" value="1"/>
</dbReference>
<dbReference type="InterPro" id="IPR038186">
    <property type="entry name" value="CHAD_dom_sf"/>
</dbReference>
<evidence type="ECO:0000313" key="4">
    <source>
        <dbReference type="Proteomes" id="UP000397656"/>
    </source>
</evidence>
<sequence>MERELKLELQQDQADALLALPLVASFCVEPPHEALLVSTYFDTPGLRLRQHGVSLRVRQAGAHYVQTLKTRGTRQAGLYARDEFESAVPTNRPDLDALRALVPGTTDLGLLIREGDLADQLQPVFVTNVQRTVALLRLPQGDEVELALDRGIVQAGDATAPIRELEMEIQAGNAAHLYAFALHLLASVPMRLSRVSKGDRGYELLAGMRLEAVHAQPLKLGRKVTVETVFQVIARNCLAQICGNERGVICGDAPESVHQMRVGLRRLRSALDLFATSIVFPTGLVAELNWIAGELGPARDWEVLANTTLPAVFKGAPEDLLTEPLHSVAAMAGEKRRHAAQAVDSERYTRLILELCRWLESADWRRDLDETQRASLAGSASDFALARLHERHRKLLKRGRGLARLDPRRLHRARIAAKKLRYATEFFGSLYPEKRTRRYRDLLARLQDDLGWRNDMTVADGLLGRLQNEQQEACAGASYARGYIAALVSADKEALRRIWKRFKVISPPV</sequence>
<dbReference type="GO" id="GO:0050355">
    <property type="term" value="F:inorganic triphosphate phosphatase activity"/>
    <property type="evidence" value="ECO:0007669"/>
    <property type="project" value="InterPro"/>
</dbReference>
<dbReference type="Pfam" id="PF05235">
    <property type="entry name" value="CHAD"/>
    <property type="match status" value="1"/>
</dbReference>
<dbReference type="CDD" id="cd07756">
    <property type="entry name" value="CYTH-like_Pase_CHAD"/>
    <property type="match status" value="1"/>
</dbReference>